<dbReference type="InterPro" id="IPR002313">
    <property type="entry name" value="Lys-tRNA-ligase_II"/>
</dbReference>
<comment type="cofactor">
    <cofactor evidence="13 14">
        <name>Mg(2+)</name>
        <dbReference type="ChEBI" id="CHEBI:18420"/>
    </cofactor>
    <text evidence="13 14">Binds 3 Mg(2+) ions per subunit.</text>
</comment>
<evidence type="ECO:0000256" key="12">
    <source>
        <dbReference type="ARBA" id="ARBA00048573"/>
    </source>
</evidence>
<evidence type="ECO:0000313" key="17">
    <source>
        <dbReference type="EMBL" id="BCJ97573.1"/>
    </source>
</evidence>
<protein>
    <recommendedName>
        <fullName evidence="13">Lysine--tRNA ligase</fullName>
        <ecNumber evidence="13">6.1.1.6</ecNumber>
    </recommendedName>
    <alternativeName>
        <fullName evidence="13">Lysyl-tRNA synthetase</fullName>
        <shortName evidence="13">LysRS</shortName>
    </alternativeName>
</protein>
<keyword evidence="10 13" id="KW-0648">Protein biosynthesis</keyword>
<dbReference type="PANTHER" id="PTHR42918:SF15">
    <property type="entry name" value="LYSINE--TRNA LIGASE, CHLOROPLASTIC_MITOCHONDRIAL"/>
    <property type="match status" value="1"/>
</dbReference>
<keyword evidence="6 13" id="KW-0479">Metal-binding</keyword>
<organism evidence="17 18">
    <name type="scientific">Anaerocolumna chitinilytica</name>
    <dbReference type="NCBI Taxonomy" id="1727145"/>
    <lineage>
        <taxon>Bacteria</taxon>
        <taxon>Bacillati</taxon>
        <taxon>Bacillota</taxon>
        <taxon>Clostridia</taxon>
        <taxon>Lachnospirales</taxon>
        <taxon>Lachnospiraceae</taxon>
        <taxon>Anaerocolumna</taxon>
    </lineage>
</organism>
<proteinExistence type="inferred from homology"/>
<accession>A0A7I8DGC9</accession>
<dbReference type="GO" id="GO:0004824">
    <property type="term" value="F:lysine-tRNA ligase activity"/>
    <property type="evidence" value="ECO:0007669"/>
    <property type="project" value="UniProtKB-UniRule"/>
</dbReference>
<dbReference type="InterPro" id="IPR004364">
    <property type="entry name" value="Aa-tRNA-synt_II"/>
</dbReference>
<dbReference type="EMBL" id="AP023368">
    <property type="protein sequence ID" value="BCJ97573.1"/>
    <property type="molecule type" value="Genomic_DNA"/>
</dbReference>
<dbReference type="PROSITE" id="PS50862">
    <property type="entry name" value="AA_TRNA_LIGASE_II"/>
    <property type="match status" value="1"/>
</dbReference>
<gene>
    <name evidence="17" type="primary">lysS_1</name>
    <name evidence="13" type="synonym">lysS</name>
    <name evidence="17" type="ORF">bsdcttw_06140</name>
</gene>
<dbReference type="KEGG" id="acht:bsdcttw_06140"/>
<feature type="coiled-coil region" evidence="15">
    <location>
        <begin position="5"/>
        <end position="35"/>
    </location>
</feature>
<sequence>MAEEKMQAQEKVQTEQELNELLKVRRTKLAELKENGKDPFQVMKYQVTHHSKEVEESFEALEGKEISVAGRIMSKRVMGKASFMNLRDIKGDIQAYVKRDAIGDELYAEFKKYDIGDLVGLTGEVFKTHTEEISIKVTSIVLLSKSLQILPEKYHGLKDTDVRYRQRYVDLIVNPEVKDTFVKRSLIIREIRKYLDGKNFIEVETPVLVPNAGGAAAKPFNTHHNALDEDLHLRISLELYLKRLIVGGLERVYEIGRVFRNEGLSVRHNPEFTLLELYQAYTDYYGMMDLAEELFRTVAQNVLGTTTISYDGVEIDLSKPFERLTMLEAVKKYSGVDFTQINTEEEAKAIAKEHHIAFEDRHKKGDIINLFFEEFVEENLVQPTFIMDHPVEISPLAKRKPEAPDFTERFELFITKREMANAFSELNDPIDQRGRFEAQEALKAAGDEEANSMDEDFLNALEYGMPPTGGIGIGIDRLVMLLTDSAAIRDVLLFPTMKSRE</sequence>
<evidence type="ECO:0000259" key="16">
    <source>
        <dbReference type="PROSITE" id="PS50862"/>
    </source>
</evidence>
<evidence type="ECO:0000313" key="18">
    <source>
        <dbReference type="Proteomes" id="UP000515703"/>
    </source>
</evidence>
<dbReference type="SUPFAM" id="SSF50249">
    <property type="entry name" value="Nucleic acid-binding proteins"/>
    <property type="match status" value="1"/>
</dbReference>
<evidence type="ECO:0000256" key="1">
    <source>
        <dbReference type="ARBA" id="ARBA00004496"/>
    </source>
</evidence>
<evidence type="ECO:0000256" key="2">
    <source>
        <dbReference type="ARBA" id="ARBA00008226"/>
    </source>
</evidence>
<dbReference type="PRINTS" id="PR00982">
    <property type="entry name" value="TRNASYNTHLYS"/>
</dbReference>
<dbReference type="InterPro" id="IPR044136">
    <property type="entry name" value="Lys-tRNA-ligase_II_N"/>
</dbReference>
<dbReference type="GO" id="GO:0000049">
    <property type="term" value="F:tRNA binding"/>
    <property type="evidence" value="ECO:0007669"/>
    <property type="project" value="TreeGrafter"/>
</dbReference>
<dbReference type="GO" id="GO:0005829">
    <property type="term" value="C:cytosol"/>
    <property type="evidence" value="ECO:0007669"/>
    <property type="project" value="TreeGrafter"/>
</dbReference>
<keyword evidence="11 13" id="KW-0030">Aminoacyl-tRNA synthetase</keyword>
<comment type="catalytic activity">
    <reaction evidence="12 13 14">
        <text>tRNA(Lys) + L-lysine + ATP = L-lysyl-tRNA(Lys) + AMP + diphosphate</text>
        <dbReference type="Rhea" id="RHEA:20792"/>
        <dbReference type="Rhea" id="RHEA-COMP:9696"/>
        <dbReference type="Rhea" id="RHEA-COMP:9697"/>
        <dbReference type="ChEBI" id="CHEBI:30616"/>
        <dbReference type="ChEBI" id="CHEBI:32551"/>
        <dbReference type="ChEBI" id="CHEBI:33019"/>
        <dbReference type="ChEBI" id="CHEBI:78442"/>
        <dbReference type="ChEBI" id="CHEBI:78529"/>
        <dbReference type="ChEBI" id="CHEBI:456215"/>
        <dbReference type="EC" id="6.1.1.6"/>
    </reaction>
</comment>
<evidence type="ECO:0000256" key="9">
    <source>
        <dbReference type="ARBA" id="ARBA00022842"/>
    </source>
</evidence>
<evidence type="ECO:0000256" key="14">
    <source>
        <dbReference type="RuleBase" id="RU000336"/>
    </source>
</evidence>
<dbReference type="CDD" id="cd00775">
    <property type="entry name" value="LysRS_core"/>
    <property type="match status" value="1"/>
</dbReference>
<dbReference type="GO" id="GO:0005524">
    <property type="term" value="F:ATP binding"/>
    <property type="evidence" value="ECO:0007669"/>
    <property type="project" value="UniProtKB-UniRule"/>
</dbReference>
<dbReference type="GO" id="GO:0140096">
    <property type="term" value="F:catalytic activity, acting on a protein"/>
    <property type="evidence" value="ECO:0007669"/>
    <property type="project" value="UniProtKB-ARBA"/>
</dbReference>
<keyword evidence="7 13" id="KW-0547">Nucleotide-binding</keyword>
<comment type="subunit">
    <text evidence="3 13">Homodimer.</text>
</comment>
<dbReference type="NCBIfam" id="TIGR00499">
    <property type="entry name" value="lysS_bact"/>
    <property type="match status" value="1"/>
</dbReference>
<dbReference type="EC" id="6.1.1.6" evidence="13"/>
<dbReference type="AlphaFoldDB" id="A0A7I8DGC9"/>
<feature type="binding site" evidence="13">
    <location>
        <position position="411"/>
    </location>
    <ligand>
        <name>Mg(2+)</name>
        <dbReference type="ChEBI" id="CHEBI:18420"/>
        <label>1</label>
    </ligand>
</feature>
<dbReference type="Pfam" id="PF01336">
    <property type="entry name" value="tRNA_anti-codon"/>
    <property type="match status" value="1"/>
</dbReference>
<feature type="domain" description="Aminoacyl-transfer RNA synthetases class-II family profile" evidence="16">
    <location>
        <begin position="184"/>
        <end position="495"/>
    </location>
</feature>
<dbReference type="FunFam" id="2.40.50.140:FF:000024">
    <property type="entry name" value="Lysine--tRNA ligase"/>
    <property type="match status" value="1"/>
</dbReference>
<dbReference type="SUPFAM" id="SSF55681">
    <property type="entry name" value="Class II aaRS and biotin synthetases"/>
    <property type="match status" value="1"/>
</dbReference>
<dbReference type="InterPro" id="IPR004365">
    <property type="entry name" value="NA-bd_OB_tRNA"/>
</dbReference>
<evidence type="ECO:0000256" key="11">
    <source>
        <dbReference type="ARBA" id="ARBA00023146"/>
    </source>
</evidence>
<evidence type="ECO:0000256" key="10">
    <source>
        <dbReference type="ARBA" id="ARBA00022917"/>
    </source>
</evidence>
<keyword evidence="18" id="KW-1185">Reference proteome</keyword>
<dbReference type="InterPro" id="IPR018149">
    <property type="entry name" value="Lys-tRNA-synth_II_C"/>
</dbReference>
<evidence type="ECO:0000256" key="15">
    <source>
        <dbReference type="SAM" id="Coils"/>
    </source>
</evidence>
<dbReference type="FunFam" id="3.30.930.10:FF:000001">
    <property type="entry name" value="Lysine--tRNA ligase"/>
    <property type="match status" value="1"/>
</dbReference>
<evidence type="ECO:0000256" key="5">
    <source>
        <dbReference type="ARBA" id="ARBA00022598"/>
    </source>
</evidence>
<evidence type="ECO:0000256" key="7">
    <source>
        <dbReference type="ARBA" id="ARBA00022741"/>
    </source>
</evidence>
<dbReference type="Gene3D" id="2.40.50.140">
    <property type="entry name" value="Nucleic acid-binding proteins"/>
    <property type="match status" value="1"/>
</dbReference>
<dbReference type="Pfam" id="PF00152">
    <property type="entry name" value="tRNA-synt_2"/>
    <property type="match status" value="1"/>
</dbReference>
<evidence type="ECO:0000256" key="13">
    <source>
        <dbReference type="HAMAP-Rule" id="MF_00252"/>
    </source>
</evidence>
<evidence type="ECO:0000256" key="4">
    <source>
        <dbReference type="ARBA" id="ARBA00022490"/>
    </source>
</evidence>
<dbReference type="NCBIfam" id="NF001756">
    <property type="entry name" value="PRK00484.1"/>
    <property type="match status" value="1"/>
</dbReference>
<dbReference type="Gene3D" id="3.30.930.10">
    <property type="entry name" value="Bira Bifunctional Protein, Domain 2"/>
    <property type="match status" value="1"/>
</dbReference>
<dbReference type="InterPro" id="IPR006195">
    <property type="entry name" value="aa-tRNA-synth_II"/>
</dbReference>
<evidence type="ECO:0000256" key="6">
    <source>
        <dbReference type="ARBA" id="ARBA00022723"/>
    </source>
</evidence>
<comment type="subcellular location">
    <subcellularLocation>
        <location evidence="1 13">Cytoplasm</location>
    </subcellularLocation>
</comment>
<evidence type="ECO:0000256" key="3">
    <source>
        <dbReference type="ARBA" id="ARBA00011738"/>
    </source>
</evidence>
<dbReference type="GO" id="GO:0016740">
    <property type="term" value="F:transferase activity"/>
    <property type="evidence" value="ECO:0007669"/>
    <property type="project" value="UniProtKB-ARBA"/>
</dbReference>
<reference evidence="17 18" key="1">
    <citation type="submission" date="2020-08" db="EMBL/GenBank/DDBJ databases">
        <title>Draft genome sequencing of an Anaerocolumna strain isolated from anoxic soil subjected to BSD treatment.</title>
        <authorList>
            <person name="Uek A."/>
            <person name="Tonouchi A."/>
        </authorList>
    </citation>
    <scope>NUCLEOTIDE SEQUENCE [LARGE SCALE GENOMIC DNA]</scope>
    <source>
        <strain evidence="17 18">CTTW</strain>
    </source>
</reference>
<dbReference type="Proteomes" id="UP000515703">
    <property type="component" value="Chromosome"/>
</dbReference>
<dbReference type="HAMAP" id="MF_00252">
    <property type="entry name" value="Lys_tRNA_synth_class2"/>
    <property type="match status" value="1"/>
</dbReference>
<keyword evidence="15" id="KW-0175">Coiled coil</keyword>
<dbReference type="PANTHER" id="PTHR42918">
    <property type="entry name" value="LYSYL-TRNA SYNTHETASE"/>
    <property type="match status" value="1"/>
</dbReference>
<comment type="similarity">
    <text evidence="2 13">Belongs to the class-II aminoacyl-tRNA synthetase family.</text>
</comment>
<name>A0A7I8DGC9_9FIRM</name>
<dbReference type="GO" id="GO:0006430">
    <property type="term" value="P:lysyl-tRNA aminoacylation"/>
    <property type="evidence" value="ECO:0007669"/>
    <property type="project" value="UniProtKB-UniRule"/>
</dbReference>
<dbReference type="InterPro" id="IPR045864">
    <property type="entry name" value="aa-tRNA-synth_II/BPL/LPL"/>
</dbReference>
<dbReference type="CDD" id="cd04322">
    <property type="entry name" value="LysRS_N"/>
    <property type="match status" value="1"/>
</dbReference>
<feature type="binding site" evidence="13">
    <location>
        <position position="418"/>
    </location>
    <ligand>
        <name>Mg(2+)</name>
        <dbReference type="ChEBI" id="CHEBI:18420"/>
        <label>1</label>
    </ligand>
</feature>
<keyword evidence="8 13" id="KW-0067">ATP-binding</keyword>
<evidence type="ECO:0000256" key="8">
    <source>
        <dbReference type="ARBA" id="ARBA00022840"/>
    </source>
</evidence>
<feature type="binding site" evidence="13">
    <location>
        <position position="418"/>
    </location>
    <ligand>
        <name>Mg(2+)</name>
        <dbReference type="ChEBI" id="CHEBI:18420"/>
        <label>2</label>
    </ligand>
</feature>
<dbReference type="GO" id="GO:0000287">
    <property type="term" value="F:magnesium ion binding"/>
    <property type="evidence" value="ECO:0007669"/>
    <property type="project" value="UniProtKB-UniRule"/>
</dbReference>
<dbReference type="InterPro" id="IPR012340">
    <property type="entry name" value="NA-bd_OB-fold"/>
</dbReference>
<keyword evidence="9 13" id="KW-0460">Magnesium</keyword>
<keyword evidence="4 13" id="KW-0963">Cytoplasm</keyword>
<keyword evidence="5 13" id="KW-0436">Ligase</keyword>
<reference evidence="17 18" key="2">
    <citation type="submission" date="2020-08" db="EMBL/GenBank/DDBJ databases">
        <authorList>
            <person name="Ueki A."/>
            <person name="Tonouchi A."/>
        </authorList>
    </citation>
    <scope>NUCLEOTIDE SEQUENCE [LARGE SCALE GENOMIC DNA]</scope>
    <source>
        <strain evidence="17 18">CTTW</strain>
    </source>
</reference>